<protein>
    <recommendedName>
        <fullName evidence="6">MYND-type domain-containing protein</fullName>
    </recommendedName>
</protein>
<keyword evidence="1" id="KW-0479">Metal-binding</keyword>
<evidence type="ECO:0000256" key="1">
    <source>
        <dbReference type="ARBA" id="ARBA00022723"/>
    </source>
</evidence>
<keyword evidence="4" id="KW-0862">Zinc</keyword>
<feature type="region of interest" description="Disordered" evidence="5">
    <location>
        <begin position="321"/>
        <end position="341"/>
    </location>
</feature>
<dbReference type="EMBL" id="JALJOR010000021">
    <property type="protein sequence ID" value="KAK9803403.1"/>
    <property type="molecule type" value="Genomic_DNA"/>
</dbReference>
<evidence type="ECO:0000256" key="2">
    <source>
        <dbReference type="ARBA" id="ARBA00022771"/>
    </source>
</evidence>
<evidence type="ECO:0000256" key="5">
    <source>
        <dbReference type="SAM" id="MobiDB-lite"/>
    </source>
</evidence>
<dbReference type="InterPro" id="IPR051966">
    <property type="entry name" value="RPAP3"/>
</dbReference>
<dbReference type="Pfam" id="PF01753">
    <property type="entry name" value="zf-MYND"/>
    <property type="match status" value="1"/>
</dbReference>
<comment type="caution">
    <text evidence="7">The sequence shown here is derived from an EMBL/GenBank/DDBJ whole genome shotgun (WGS) entry which is preliminary data.</text>
</comment>
<reference evidence="7 8" key="1">
    <citation type="journal article" date="2024" name="Nat. Commun.">
        <title>Phylogenomics reveals the evolutionary origins of lichenization in chlorophyte algae.</title>
        <authorList>
            <person name="Puginier C."/>
            <person name="Libourel C."/>
            <person name="Otte J."/>
            <person name="Skaloud P."/>
            <person name="Haon M."/>
            <person name="Grisel S."/>
            <person name="Petersen M."/>
            <person name="Berrin J.G."/>
            <person name="Delaux P.M."/>
            <person name="Dal Grande F."/>
            <person name="Keller J."/>
        </authorList>
    </citation>
    <scope>NUCLEOTIDE SEQUENCE [LARGE SCALE GENOMIC DNA]</scope>
    <source>
        <strain evidence="7 8">SAG 2043</strain>
    </source>
</reference>
<dbReference type="GO" id="GO:0101031">
    <property type="term" value="C:protein folding chaperone complex"/>
    <property type="evidence" value="ECO:0007669"/>
    <property type="project" value="TreeGrafter"/>
</dbReference>
<evidence type="ECO:0000313" key="7">
    <source>
        <dbReference type="EMBL" id="KAK9803403.1"/>
    </source>
</evidence>
<dbReference type="Gene3D" id="1.25.40.10">
    <property type="entry name" value="Tetratricopeptide repeat domain"/>
    <property type="match status" value="1"/>
</dbReference>
<dbReference type="InterPro" id="IPR019734">
    <property type="entry name" value="TPR_rpt"/>
</dbReference>
<dbReference type="InterPro" id="IPR011990">
    <property type="entry name" value="TPR-like_helical_dom_sf"/>
</dbReference>
<evidence type="ECO:0000259" key="6">
    <source>
        <dbReference type="Pfam" id="PF01753"/>
    </source>
</evidence>
<dbReference type="SUPFAM" id="SSF48452">
    <property type="entry name" value="TPR-like"/>
    <property type="match status" value="1"/>
</dbReference>
<dbReference type="Gene3D" id="6.10.140.2220">
    <property type="match status" value="1"/>
</dbReference>
<dbReference type="PANTHER" id="PTHR46423:SF1">
    <property type="entry name" value="RNA POLYMERASE II-ASSOCIATED PROTEIN 3"/>
    <property type="match status" value="1"/>
</dbReference>
<evidence type="ECO:0000313" key="8">
    <source>
        <dbReference type="Proteomes" id="UP001489004"/>
    </source>
</evidence>
<organism evidence="7 8">
    <name type="scientific">[Myrmecia] bisecta</name>
    <dbReference type="NCBI Taxonomy" id="41462"/>
    <lineage>
        <taxon>Eukaryota</taxon>
        <taxon>Viridiplantae</taxon>
        <taxon>Chlorophyta</taxon>
        <taxon>core chlorophytes</taxon>
        <taxon>Trebouxiophyceae</taxon>
        <taxon>Trebouxiales</taxon>
        <taxon>Trebouxiaceae</taxon>
        <taxon>Myrmecia</taxon>
    </lineage>
</organism>
<dbReference type="GO" id="GO:0008270">
    <property type="term" value="F:zinc ion binding"/>
    <property type="evidence" value="ECO:0007669"/>
    <property type="project" value="UniProtKB-KW"/>
</dbReference>
<dbReference type="SMART" id="SM00028">
    <property type="entry name" value="TPR"/>
    <property type="match status" value="2"/>
</dbReference>
<sequence length="912" mass="101066">MSGSERFDTRTRTLPHLMNLGEGYGDVIQRLAPNAQGPLAGTRQKDVYHMLRQLLEGQMRPAATGIQEVCVHFGLPDVTQCAELSATQLADLTAHLMALMWMVRIFMTLFCTEVTSRGRAVFDWSPKFICNRLACPIAQAYLAAQQPPVRPNVRLAFEAFVGRKLRKCSGCEQAWYCSKACHSAAASQTGQNSSRPGREFLPELPAYLLAHGADEPQSGDPIEKNLAQLIARRRQEEGLEALGSQQRETLAHMMLQTVHHVAGELLGEAATCGEREAVWLWGVQLALDAGYEPGVSTMEEVRGFMRMRVEDGMHGLWADMQAGDGEERRPCRSPGISREQYAHEHKEDGNALYGKGDWPGAFICYSRSLDMQPTAVAYANRAAAQLKMQRWAGVVEDCTEALKLDPGMYKALARRCEAFIALADPNAALADLRALYHQRPCVATELEDREVKAVRIRILQILERRQAGQSPQACGYSGDLSYYWCLIGQFPDVQASVKARSLQECLILITVPTHPRWPSTIRALGQATCQVLRTRHYPSLLNRLAVLLEHHDRTGEPLPDGHTRETVTELLEGAATDKACTPFTLLGSSPGFLPWCLTFSLMDTKLKALTEGVMKAEGELLPGHDAWDVILQHKLELSGKWCPCSMMSKFLGCFMARCVGVPGEWLQDPFCIDAAAEQAPLVCVDDRLAVLRRLCELWADPLVHGSCGVPLGGVIGMVCHLFLSGRCDRLRGEPAWDIMLTTPGFLAALAGVADYKRPMYGRMHELLVSLPGARWQRVADEQLVKVFLRMHVVHLEAAPNMDPEKKPWPAAEYERVLQSMDRMLSTAQRRFHVLTQLCSVSPFAGWLAAQAGMAHYTHPQGYSLRADASVENCAQRLSGPARVWLKRKPPGDARKFSIADWAPLLAASTNGT</sequence>
<keyword evidence="8" id="KW-1185">Reference proteome</keyword>
<feature type="domain" description="MYND-type" evidence="6">
    <location>
        <begin position="163"/>
        <end position="186"/>
    </location>
</feature>
<dbReference type="PANTHER" id="PTHR46423">
    <property type="entry name" value="RNA POLYMERASE II-ASSOCIATED PROTEIN 3"/>
    <property type="match status" value="1"/>
</dbReference>
<accession>A0AAW1P068</accession>
<keyword evidence="3" id="KW-0802">TPR repeat</keyword>
<dbReference type="Proteomes" id="UP001489004">
    <property type="component" value="Unassembled WGS sequence"/>
</dbReference>
<evidence type="ECO:0000256" key="4">
    <source>
        <dbReference type="ARBA" id="ARBA00022833"/>
    </source>
</evidence>
<dbReference type="InterPro" id="IPR002893">
    <property type="entry name" value="Znf_MYND"/>
</dbReference>
<proteinExistence type="predicted"/>
<name>A0AAW1P068_9CHLO</name>
<gene>
    <name evidence="7" type="ORF">WJX72_006518</name>
</gene>
<dbReference type="AlphaFoldDB" id="A0AAW1P068"/>
<evidence type="ECO:0000256" key="3">
    <source>
        <dbReference type="ARBA" id="ARBA00022803"/>
    </source>
</evidence>
<keyword evidence="2" id="KW-0863">Zinc-finger</keyword>